<sequence>MIGVAVLAVAGCTQVVAPPLNRAKPVPNYKPAPVDVKKVLGDLSTLDPCSLFEPSDFGGGKVIKSGSWDECPVSLPAASGSKIVSIGSVTRLDAIEGPVANPEEKDGFSTSVYTSPLAPCGRLLHLGDGTALSVHVMLPGEGQAAEVCPQIGQGFEKMLQRLKKTPKTVKHHTFPPGSTATMDPCAVAPAAALAAFPSRKDWPAKHTCEWSDPAGNTVRLTFGRTDPTWNTYLPVVTVAGKPSLKLEAPNSRDAICVLMTNGPKAPLSDGQVEQASLALTLKGNPDMAAACAQATQLAEQIWPVVPPAA</sequence>
<keyword evidence="2" id="KW-1185">Reference proteome</keyword>
<organism evidence="1 2">
    <name type="scientific">Actinokineospora globicatena</name>
    <dbReference type="NCBI Taxonomy" id="103729"/>
    <lineage>
        <taxon>Bacteria</taxon>
        <taxon>Bacillati</taxon>
        <taxon>Actinomycetota</taxon>
        <taxon>Actinomycetes</taxon>
        <taxon>Pseudonocardiales</taxon>
        <taxon>Pseudonocardiaceae</taxon>
        <taxon>Actinokineospora</taxon>
    </lineage>
</organism>
<protein>
    <recommendedName>
        <fullName evidence="3">DUF3558 domain-containing protein</fullName>
    </recommendedName>
</protein>
<dbReference type="EMBL" id="BSSD01000002">
    <property type="protein sequence ID" value="GLW90846.1"/>
    <property type="molecule type" value="Genomic_DNA"/>
</dbReference>
<dbReference type="Proteomes" id="UP001165042">
    <property type="component" value="Unassembled WGS sequence"/>
</dbReference>
<name>A0A9W6V9B0_9PSEU</name>
<evidence type="ECO:0008006" key="3">
    <source>
        <dbReference type="Google" id="ProtNLM"/>
    </source>
</evidence>
<dbReference type="AlphaFoldDB" id="A0A9W6V9B0"/>
<dbReference type="RefSeq" id="WP_285609272.1">
    <property type="nucleotide sequence ID" value="NZ_BSSD01000002.1"/>
</dbReference>
<reference evidence="1" key="1">
    <citation type="submission" date="2023-02" db="EMBL/GenBank/DDBJ databases">
        <title>Actinokineospora globicatena NBRC 15670.</title>
        <authorList>
            <person name="Ichikawa N."/>
            <person name="Sato H."/>
            <person name="Tonouchi N."/>
        </authorList>
    </citation>
    <scope>NUCLEOTIDE SEQUENCE</scope>
    <source>
        <strain evidence="1">NBRC 15670</strain>
    </source>
</reference>
<gene>
    <name evidence="1" type="ORF">Aglo03_16620</name>
</gene>
<evidence type="ECO:0000313" key="1">
    <source>
        <dbReference type="EMBL" id="GLW90846.1"/>
    </source>
</evidence>
<comment type="caution">
    <text evidence="1">The sequence shown here is derived from an EMBL/GenBank/DDBJ whole genome shotgun (WGS) entry which is preliminary data.</text>
</comment>
<accession>A0A9W6V9B0</accession>
<evidence type="ECO:0000313" key="2">
    <source>
        <dbReference type="Proteomes" id="UP001165042"/>
    </source>
</evidence>
<proteinExistence type="predicted"/>